<accession>A0A345D755</accession>
<protein>
    <submittedName>
        <fullName evidence="2">Chemokine ligand 34b</fullName>
    </submittedName>
</protein>
<gene>
    <name evidence="2" type="primary">CCL34b.7a</name>
</gene>
<name>A0A345D755_CTEID</name>
<evidence type="ECO:0000313" key="2">
    <source>
        <dbReference type="EMBL" id="AXF84185.1"/>
    </source>
</evidence>
<feature type="chain" id="PRO_5016724081" evidence="1">
    <location>
        <begin position="27"/>
        <end position="66"/>
    </location>
</feature>
<reference evidence="2" key="1">
    <citation type="submission" date="2017-08" db="EMBL/GenBank/DDBJ databases">
        <title>An investigation of the diversity and expression of chemokine superfamily by teleost fishes grass carp Ctenopharyngodon idella.</title>
        <authorList>
            <person name="Liao Z."/>
            <person name="Su J."/>
        </authorList>
    </citation>
    <scope>NUCLEOTIDE SEQUENCE</scope>
</reference>
<feature type="signal peptide" evidence="1">
    <location>
        <begin position="1"/>
        <end position="26"/>
    </location>
</feature>
<dbReference type="EMBL" id="MF783155">
    <property type="protein sequence ID" value="AXF84185.1"/>
    <property type="molecule type" value="mRNA"/>
</dbReference>
<proteinExistence type="evidence at transcript level"/>
<keyword evidence="1" id="KW-0732">Signal</keyword>
<dbReference type="AlphaFoldDB" id="A0A345D755"/>
<evidence type="ECO:0000256" key="1">
    <source>
        <dbReference type="SAM" id="SignalP"/>
    </source>
</evidence>
<sequence>METQRILMRSLAVVVVASVIWTITDADNKVNVKHTCCTVVSTAELTDTITGFRMQNESLPCVKAIM</sequence>
<organism evidence="2">
    <name type="scientific">Ctenopharyngodon idella</name>
    <name type="common">Grass carp</name>
    <name type="synonym">Leuciscus idella</name>
    <dbReference type="NCBI Taxonomy" id="7959"/>
    <lineage>
        <taxon>Eukaryota</taxon>
        <taxon>Metazoa</taxon>
        <taxon>Chordata</taxon>
        <taxon>Craniata</taxon>
        <taxon>Vertebrata</taxon>
        <taxon>Euteleostomi</taxon>
        <taxon>Actinopterygii</taxon>
        <taxon>Neopterygii</taxon>
        <taxon>Teleostei</taxon>
        <taxon>Ostariophysi</taxon>
        <taxon>Cypriniformes</taxon>
        <taxon>Xenocyprididae</taxon>
        <taxon>Xenocypridinae</taxon>
        <taxon>Ctenopharyngodon</taxon>
    </lineage>
</organism>